<evidence type="ECO:0000313" key="1">
    <source>
        <dbReference type="EMBL" id="ESL02616.1"/>
    </source>
</evidence>
<keyword evidence="2" id="KW-1185">Reference proteome</keyword>
<dbReference type="EMBL" id="ACIL03000014">
    <property type="protein sequence ID" value="ESL02616.1"/>
    <property type="molecule type" value="Genomic_DNA"/>
</dbReference>
<evidence type="ECO:0000313" key="2">
    <source>
        <dbReference type="Proteomes" id="UP000018227"/>
    </source>
</evidence>
<dbReference type="Proteomes" id="UP000018227">
    <property type="component" value="Unassembled WGS sequence"/>
</dbReference>
<reference evidence="1 2" key="1">
    <citation type="submission" date="2013-06" db="EMBL/GenBank/DDBJ databases">
        <authorList>
            <person name="Weinstock G."/>
            <person name="Sodergren E."/>
            <person name="Clifton S."/>
            <person name="Fulton L."/>
            <person name="Fulton B."/>
            <person name="Courtney L."/>
            <person name="Fronick C."/>
            <person name="Harrison M."/>
            <person name="Strong C."/>
            <person name="Farmer C."/>
            <person name="Delahaunty K."/>
            <person name="Markovic C."/>
            <person name="Hall O."/>
            <person name="Minx P."/>
            <person name="Tomlinson C."/>
            <person name="Mitreva M."/>
            <person name="Nelson J."/>
            <person name="Hou S."/>
            <person name="Wollam A."/>
            <person name="Pepin K.H."/>
            <person name="Johnson M."/>
            <person name="Bhonagiri V."/>
            <person name="Nash W.E."/>
            <person name="Warren W."/>
            <person name="Chinwalla A."/>
            <person name="Mardis E.R."/>
            <person name="Wilson R.K."/>
        </authorList>
    </citation>
    <scope>NUCLEOTIDE SEQUENCE [LARGE SCALE GENOMIC DNA]</scope>
    <source>
        <strain evidence="1 2">ATCC 51271</strain>
    </source>
</reference>
<comment type="caution">
    <text evidence="1">The sequence shown here is derived from an EMBL/GenBank/DDBJ whole genome shotgun (WGS) entry which is preliminary data.</text>
</comment>
<dbReference type="HOGENOM" id="CLU_1238670_0_0_9"/>
<proteinExistence type="predicted"/>
<dbReference type="AlphaFoldDB" id="V2Y4M6"/>
<sequence>MMDLEKYFSKKEDAFYTNGKGEKKFRGVLKYYGDTLRNDKASEQSKLPPTPISTVFSYVNEFIELLRTSNGYYEKNVRFNTMVLDNSIHSIIDNGIICNQLNWKAPIYDKEKRGYVKWDYKYDVISSVFHTGEPKNLIWLKFTQKGHVGVVAKSFDINFDSKNDDGKPISSDVLVKEVGESWDKSFVMIFPMTSDILGNRSVGDLELGIGNYLIEKNVAIIDFYSHNN</sequence>
<gene>
    <name evidence="1" type="ORF">GCWU0000282_002208</name>
</gene>
<accession>V2Y4M6</accession>
<dbReference type="RefSeq" id="WP_023355073.1">
    <property type="nucleotide sequence ID" value="NZ_KI535368.1"/>
</dbReference>
<protein>
    <submittedName>
        <fullName evidence="1">Uncharacterized protein</fullName>
    </submittedName>
</protein>
<dbReference type="OrthoDB" id="2339657at2"/>
<name>V2Y4M6_9FIRM</name>
<dbReference type="eggNOG" id="ENOG50332GG">
    <property type="taxonomic scope" value="Bacteria"/>
</dbReference>
<organism evidence="1 2">
    <name type="scientific">Catonella morbi ATCC 51271</name>
    <dbReference type="NCBI Taxonomy" id="592026"/>
    <lineage>
        <taxon>Bacteria</taxon>
        <taxon>Bacillati</taxon>
        <taxon>Bacillota</taxon>
        <taxon>Clostridia</taxon>
        <taxon>Lachnospirales</taxon>
        <taxon>Lachnospiraceae</taxon>
        <taxon>Catonella</taxon>
    </lineage>
</organism>